<keyword evidence="7" id="KW-0732">Signal</keyword>
<gene>
    <name evidence="8" type="ORF">DIABBA_LOCUS8426</name>
</gene>
<feature type="chain" id="PRO_5040369705" evidence="7">
    <location>
        <begin position="23"/>
        <end position="352"/>
    </location>
</feature>
<dbReference type="AlphaFoldDB" id="A0A9N9T6G0"/>
<dbReference type="EMBL" id="OU898280">
    <property type="protein sequence ID" value="CAG9835209.1"/>
    <property type="molecule type" value="Genomic_DNA"/>
</dbReference>
<dbReference type="GO" id="GO:0015275">
    <property type="term" value="F:stretch-activated, monoatomic cation-selective, calcium channel activity"/>
    <property type="evidence" value="ECO:0007669"/>
    <property type="project" value="TreeGrafter"/>
</dbReference>
<dbReference type="InterPro" id="IPR055288">
    <property type="entry name" value="NALCN_aux_factor_1/2"/>
</dbReference>
<evidence type="ECO:0000256" key="3">
    <source>
        <dbReference type="ARBA" id="ARBA00022989"/>
    </source>
</evidence>
<comment type="similarity">
    <text evidence="6">Belongs to the NALF family.</text>
</comment>
<accession>A0A9N9T6G0</accession>
<evidence type="ECO:0000256" key="5">
    <source>
        <dbReference type="ARBA" id="ARBA00023180"/>
    </source>
</evidence>
<evidence type="ECO:0000256" key="7">
    <source>
        <dbReference type="SAM" id="SignalP"/>
    </source>
</evidence>
<protein>
    <submittedName>
        <fullName evidence="8">Uncharacterized protein</fullName>
    </submittedName>
</protein>
<evidence type="ECO:0000256" key="6">
    <source>
        <dbReference type="ARBA" id="ARBA00029445"/>
    </source>
</evidence>
<keyword evidence="2" id="KW-0812">Transmembrane</keyword>
<dbReference type="PANTHER" id="PTHR15819">
    <property type="entry name" value="TRANSMEMBRANE PROTEIN FAM155"/>
    <property type="match status" value="1"/>
</dbReference>
<keyword evidence="3" id="KW-1133">Transmembrane helix</keyword>
<keyword evidence="4" id="KW-0472">Membrane</keyword>
<dbReference type="GO" id="GO:0098703">
    <property type="term" value="P:calcium ion import across plasma membrane"/>
    <property type="evidence" value="ECO:0007669"/>
    <property type="project" value="TreeGrafter"/>
</dbReference>
<keyword evidence="9" id="KW-1185">Reference proteome</keyword>
<organism evidence="8 9">
    <name type="scientific">Diabrotica balteata</name>
    <name type="common">Banded cucumber beetle</name>
    <dbReference type="NCBI Taxonomy" id="107213"/>
    <lineage>
        <taxon>Eukaryota</taxon>
        <taxon>Metazoa</taxon>
        <taxon>Ecdysozoa</taxon>
        <taxon>Arthropoda</taxon>
        <taxon>Hexapoda</taxon>
        <taxon>Insecta</taxon>
        <taxon>Pterygota</taxon>
        <taxon>Neoptera</taxon>
        <taxon>Endopterygota</taxon>
        <taxon>Coleoptera</taxon>
        <taxon>Polyphaga</taxon>
        <taxon>Cucujiformia</taxon>
        <taxon>Chrysomeloidea</taxon>
        <taxon>Chrysomelidae</taxon>
        <taxon>Galerucinae</taxon>
        <taxon>Diabroticina</taxon>
        <taxon>Diabroticites</taxon>
        <taxon>Diabrotica</taxon>
    </lineage>
</organism>
<evidence type="ECO:0000256" key="1">
    <source>
        <dbReference type="ARBA" id="ARBA00004141"/>
    </source>
</evidence>
<dbReference type="Proteomes" id="UP001153709">
    <property type="component" value="Chromosome 5"/>
</dbReference>
<reference evidence="8" key="1">
    <citation type="submission" date="2022-01" db="EMBL/GenBank/DDBJ databases">
        <authorList>
            <person name="King R."/>
        </authorList>
    </citation>
    <scope>NUCLEOTIDE SEQUENCE</scope>
</reference>
<dbReference type="GO" id="GO:0005886">
    <property type="term" value="C:plasma membrane"/>
    <property type="evidence" value="ECO:0007669"/>
    <property type="project" value="TreeGrafter"/>
</dbReference>
<name>A0A9N9T6G0_DIABA</name>
<evidence type="ECO:0000313" key="9">
    <source>
        <dbReference type="Proteomes" id="UP001153709"/>
    </source>
</evidence>
<dbReference type="OrthoDB" id="10047996at2759"/>
<evidence type="ECO:0000256" key="2">
    <source>
        <dbReference type="ARBA" id="ARBA00022692"/>
    </source>
</evidence>
<feature type="signal peptide" evidence="7">
    <location>
        <begin position="1"/>
        <end position="22"/>
    </location>
</feature>
<sequence>MPRAPRSGRLSSLLLMAGLAFAATFTSVTSSSSPLSKHDDDASSVVVDGVDVIRVGAPPTWPLSSSSNSNYCSSSAVDDTTVCPPPCQTSDRSKQCLHYLQDSHKEEVCGGDVPPQRRRDVLHRLRMPHCCEHAVDKALPEAAFHGDSNTCHRLLTTLIELDNFARILSCNHADLLTRYDCSQNYSIVHNCKDCKTYLEESRRKETQPSRKIKKKKVNVPTGRGVECIEEEVMKHDQLAIAMTSKSIQNRHLRDNNCDSTDEDDSNYSLRDLDTDLILSDITNEDKFDVIPVSNVQECATSTILWVPKPIHPITIDKTGKDMFVIGYAGLIGKIWVALGLTNLKLLVMNPPT</sequence>
<comment type="subcellular location">
    <subcellularLocation>
        <location evidence="1">Membrane</location>
        <topology evidence="1">Multi-pass membrane protein</topology>
    </subcellularLocation>
</comment>
<evidence type="ECO:0000313" key="8">
    <source>
        <dbReference type="EMBL" id="CAG9835209.1"/>
    </source>
</evidence>
<proteinExistence type="inferred from homology"/>
<keyword evidence="5" id="KW-0325">Glycoprotein</keyword>
<evidence type="ECO:0000256" key="4">
    <source>
        <dbReference type="ARBA" id="ARBA00023136"/>
    </source>
</evidence>
<dbReference type="PANTHER" id="PTHR15819:SF11">
    <property type="entry name" value="MID1, ISOFORM A"/>
    <property type="match status" value="1"/>
</dbReference>